<evidence type="ECO:0000259" key="2">
    <source>
        <dbReference type="Pfam" id="PF14845"/>
    </source>
</evidence>
<dbReference type="InterPro" id="IPR029019">
    <property type="entry name" value="HEX_eukaryotic_N"/>
</dbReference>
<dbReference type="GO" id="GO:0016020">
    <property type="term" value="C:membrane"/>
    <property type="evidence" value="ECO:0007669"/>
    <property type="project" value="TreeGrafter"/>
</dbReference>
<evidence type="ECO:0000313" key="4">
    <source>
        <dbReference type="Proteomes" id="UP000218231"/>
    </source>
</evidence>
<dbReference type="GO" id="GO:0005764">
    <property type="term" value="C:lysosome"/>
    <property type="evidence" value="ECO:0007669"/>
    <property type="project" value="TreeGrafter"/>
</dbReference>
<dbReference type="STRING" id="2018661.A0A2A2K7T9"/>
<dbReference type="GO" id="GO:0004563">
    <property type="term" value="F:beta-N-acetylhexosaminidase activity"/>
    <property type="evidence" value="ECO:0007669"/>
    <property type="project" value="InterPro"/>
</dbReference>
<dbReference type="Gene3D" id="3.30.379.10">
    <property type="entry name" value="Chitobiase/beta-hexosaminidase domain 2-like"/>
    <property type="match status" value="1"/>
</dbReference>
<feature type="domain" description="Beta-hexosaminidase eukaryotic type N-terminal" evidence="2">
    <location>
        <begin position="6"/>
        <end position="122"/>
    </location>
</feature>
<organism evidence="3 4">
    <name type="scientific">Diploscapter pachys</name>
    <dbReference type="NCBI Taxonomy" id="2018661"/>
    <lineage>
        <taxon>Eukaryota</taxon>
        <taxon>Metazoa</taxon>
        <taxon>Ecdysozoa</taxon>
        <taxon>Nematoda</taxon>
        <taxon>Chromadorea</taxon>
        <taxon>Rhabditida</taxon>
        <taxon>Rhabditina</taxon>
        <taxon>Rhabditomorpha</taxon>
        <taxon>Rhabditoidea</taxon>
        <taxon>Rhabditidae</taxon>
        <taxon>Diploscapter</taxon>
    </lineage>
</organism>
<dbReference type="InterPro" id="IPR025705">
    <property type="entry name" value="Beta_hexosaminidase_sua/sub"/>
</dbReference>
<dbReference type="EMBL" id="LIAE01009361">
    <property type="protein sequence ID" value="PAV70057.1"/>
    <property type="molecule type" value="Genomic_DNA"/>
</dbReference>
<sequence>MTNGGVWPLPWTINYGSNNLTISPLTFTFTSKVGTCEVIDKAMARYQKIAFAGFDPNTYQDSGSPQITSLVISVDGGCDNGYPQLEMDEAYSISVSSSSQLATLQSNQVWGALRGLETFSQLVFQPTFNKVCENSMKVRFV</sequence>
<accession>A0A2A2K7T9</accession>
<dbReference type="SUPFAM" id="SSF55545">
    <property type="entry name" value="beta-N-acetylhexosaminidase-like domain"/>
    <property type="match status" value="1"/>
</dbReference>
<keyword evidence="4" id="KW-1185">Reference proteome</keyword>
<dbReference type="Pfam" id="PF14845">
    <property type="entry name" value="Glycohydro_20b2"/>
    <property type="match status" value="1"/>
</dbReference>
<dbReference type="PANTHER" id="PTHR22600">
    <property type="entry name" value="BETA-HEXOSAMINIDASE"/>
    <property type="match status" value="1"/>
</dbReference>
<dbReference type="InterPro" id="IPR029018">
    <property type="entry name" value="Hex-like_dom2"/>
</dbReference>
<reference evidence="3 4" key="1">
    <citation type="journal article" date="2017" name="Curr. Biol.">
        <title>Genome architecture and evolution of a unichromosomal asexual nematode.</title>
        <authorList>
            <person name="Fradin H."/>
            <person name="Zegar C."/>
            <person name="Gutwein M."/>
            <person name="Lucas J."/>
            <person name="Kovtun M."/>
            <person name="Corcoran D."/>
            <person name="Baugh L.R."/>
            <person name="Kiontke K."/>
            <person name="Gunsalus K."/>
            <person name="Fitch D.H."/>
            <person name="Piano F."/>
        </authorList>
    </citation>
    <scope>NUCLEOTIDE SEQUENCE [LARGE SCALE GENOMIC DNA]</scope>
    <source>
        <strain evidence="3">PF1309</strain>
    </source>
</reference>
<gene>
    <name evidence="3" type="ORF">WR25_14094</name>
</gene>
<dbReference type="GO" id="GO:0005975">
    <property type="term" value="P:carbohydrate metabolic process"/>
    <property type="evidence" value="ECO:0007669"/>
    <property type="project" value="InterPro"/>
</dbReference>
<comment type="caution">
    <text evidence="3">The sequence shown here is derived from an EMBL/GenBank/DDBJ whole genome shotgun (WGS) entry which is preliminary data.</text>
</comment>
<dbReference type="AlphaFoldDB" id="A0A2A2K7T9"/>
<dbReference type="GO" id="GO:0006689">
    <property type="term" value="P:ganglioside catabolic process"/>
    <property type="evidence" value="ECO:0007669"/>
    <property type="project" value="TreeGrafter"/>
</dbReference>
<dbReference type="GO" id="GO:0030203">
    <property type="term" value="P:glycosaminoglycan metabolic process"/>
    <property type="evidence" value="ECO:0007669"/>
    <property type="project" value="TreeGrafter"/>
</dbReference>
<name>A0A2A2K7T9_9BILA</name>
<evidence type="ECO:0000256" key="1">
    <source>
        <dbReference type="ARBA" id="ARBA00022801"/>
    </source>
</evidence>
<dbReference type="OrthoDB" id="5867980at2759"/>
<proteinExistence type="predicted"/>
<keyword evidence="1" id="KW-0378">Hydrolase</keyword>
<protein>
    <recommendedName>
        <fullName evidence="2">Beta-hexosaminidase eukaryotic type N-terminal domain-containing protein</fullName>
    </recommendedName>
</protein>
<evidence type="ECO:0000313" key="3">
    <source>
        <dbReference type="EMBL" id="PAV70057.1"/>
    </source>
</evidence>
<dbReference type="Proteomes" id="UP000218231">
    <property type="component" value="Unassembled WGS sequence"/>
</dbReference>
<dbReference type="PANTHER" id="PTHR22600:SF21">
    <property type="entry name" value="BETA-HEXOSAMINIDASE A"/>
    <property type="match status" value="1"/>
</dbReference>